<name>A0A6J7TCM6_9ZZZZ</name>
<organism evidence="1">
    <name type="scientific">freshwater metagenome</name>
    <dbReference type="NCBI Taxonomy" id="449393"/>
    <lineage>
        <taxon>unclassified sequences</taxon>
        <taxon>metagenomes</taxon>
        <taxon>ecological metagenomes</taxon>
    </lineage>
</organism>
<protein>
    <submittedName>
        <fullName evidence="1">Unannotated protein</fullName>
    </submittedName>
</protein>
<dbReference type="AlphaFoldDB" id="A0A6J7TCM6"/>
<evidence type="ECO:0000313" key="1">
    <source>
        <dbReference type="EMBL" id="CAB5051285.1"/>
    </source>
</evidence>
<accession>A0A6J7TCM6</accession>
<reference evidence="1" key="1">
    <citation type="submission" date="2020-05" db="EMBL/GenBank/DDBJ databases">
        <authorList>
            <person name="Chiriac C."/>
            <person name="Salcher M."/>
            <person name="Ghai R."/>
            <person name="Kavagutti S V."/>
        </authorList>
    </citation>
    <scope>NUCLEOTIDE SEQUENCE</scope>
</reference>
<proteinExistence type="predicted"/>
<sequence length="227" mass="25760">MMGLNLTLDPRYENTCKPDYKVEFFADGVPTGHYLDSPTNFSTFTYNDYYLDFTLDRVGMYSIKMLGRFNCTGQDGSKIIIPIDYSKELLNVSKRSLPSPISVGKIVCPSNIRFSISKDATYVCTAKLNDKSHVATNVSIFRNYFPNATQVLPDIPKKDWVRTSSGWNVKFKIFVGMLSPAFYSTKRRVETYSISGIISQNSITPNYPYSHYAGFGPETYSTLQIRK</sequence>
<gene>
    <name evidence="1" type="ORF">UFOPK4303_00977</name>
</gene>
<dbReference type="EMBL" id="CAFBQI010000086">
    <property type="protein sequence ID" value="CAB5051285.1"/>
    <property type="molecule type" value="Genomic_DNA"/>
</dbReference>